<dbReference type="PANTHER" id="PTHR10900:SF77">
    <property type="entry name" value="FI19380P1"/>
    <property type="match status" value="1"/>
</dbReference>
<name>A0AA39WB21_9PEZI</name>
<evidence type="ECO:0000259" key="3">
    <source>
        <dbReference type="PROSITE" id="PS50213"/>
    </source>
</evidence>
<dbReference type="Gene3D" id="2.30.180.10">
    <property type="entry name" value="FAS1 domain"/>
    <property type="match status" value="1"/>
</dbReference>
<dbReference type="AlphaFoldDB" id="A0AA39WB21"/>
<feature type="signal peptide" evidence="2">
    <location>
        <begin position="1"/>
        <end position="22"/>
    </location>
</feature>
<comment type="caution">
    <text evidence="4">The sequence shown here is derived from an EMBL/GenBank/DDBJ whole genome shotgun (WGS) entry which is preliminary data.</text>
</comment>
<feature type="domain" description="FAS1" evidence="3">
    <location>
        <begin position="212"/>
        <end position="341"/>
    </location>
</feature>
<dbReference type="EMBL" id="JAULSU010000007">
    <property type="protein sequence ID" value="KAK0611368.1"/>
    <property type="molecule type" value="Genomic_DNA"/>
</dbReference>
<reference evidence="4" key="1">
    <citation type="submission" date="2023-06" db="EMBL/GenBank/DDBJ databases">
        <title>Genome-scale phylogeny and comparative genomics of the fungal order Sordariales.</title>
        <authorList>
            <consortium name="Lawrence Berkeley National Laboratory"/>
            <person name="Hensen N."/>
            <person name="Bonometti L."/>
            <person name="Westerberg I."/>
            <person name="Brannstrom I.O."/>
            <person name="Guillou S."/>
            <person name="Cros-Aarteil S."/>
            <person name="Calhoun S."/>
            <person name="Haridas S."/>
            <person name="Kuo A."/>
            <person name="Mondo S."/>
            <person name="Pangilinan J."/>
            <person name="Riley R."/>
            <person name="Labutti K."/>
            <person name="Andreopoulos B."/>
            <person name="Lipzen A."/>
            <person name="Chen C."/>
            <person name="Yanf M."/>
            <person name="Daum C."/>
            <person name="Ng V."/>
            <person name="Clum A."/>
            <person name="Steindorff A."/>
            <person name="Ohm R."/>
            <person name="Martin F."/>
            <person name="Silar P."/>
            <person name="Natvig D."/>
            <person name="Lalanne C."/>
            <person name="Gautier V."/>
            <person name="Ament-Velasquez S.L."/>
            <person name="Kruys A."/>
            <person name="Hutchinson M.I."/>
            <person name="Powell A.J."/>
            <person name="Barry K."/>
            <person name="Miller A.N."/>
            <person name="Grigoriev I.V."/>
            <person name="Debuchy R."/>
            <person name="Gladieux P."/>
            <person name="Thoren M.H."/>
            <person name="Johannesson H."/>
        </authorList>
    </citation>
    <scope>NUCLEOTIDE SEQUENCE</scope>
    <source>
        <strain evidence="4">CBS 606.72</strain>
    </source>
</reference>
<dbReference type="Pfam" id="PF02469">
    <property type="entry name" value="Fasciclin"/>
    <property type="match status" value="1"/>
</dbReference>
<accession>A0AA39WB21</accession>
<dbReference type="SMART" id="SM00554">
    <property type="entry name" value="FAS1"/>
    <property type="match status" value="1"/>
</dbReference>
<dbReference type="InterPro" id="IPR000782">
    <property type="entry name" value="FAS1_domain"/>
</dbReference>
<evidence type="ECO:0000313" key="5">
    <source>
        <dbReference type="Proteomes" id="UP001175000"/>
    </source>
</evidence>
<dbReference type="PROSITE" id="PS50213">
    <property type="entry name" value="FAS1"/>
    <property type="match status" value="1"/>
</dbReference>
<protein>
    <submittedName>
        <fullName evidence="4">FAS1 domain-containing protein</fullName>
    </submittedName>
</protein>
<evidence type="ECO:0000256" key="1">
    <source>
        <dbReference type="SAM" id="MobiDB-lite"/>
    </source>
</evidence>
<feature type="region of interest" description="Disordered" evidence="1">
    <location>
        <begin position="74"/>
        <end position="95"/>
    </location>
</feature>
<evidence type="ECO:0000313" key="4">
    <source>
        <dbReference type="EMBL" id="KAK0611368.1"/>
    </source>
</evidence>
<sequence length="344" mass="37428">MRCSSNLCIALTVATLTTPLCAKRTKAAPGVFEALSNSGASQFAAAVRDTPDLLDLLIAGEIAHLLAPADSHSPSLFRPRHGSLPHERRASNSSTPITLQAVAYNQRLEDMQSGTSRSRALKGRTASPDPYYGFVVETVHEANLNDDAGQNLVVQPVDHYSASDDDDDGPTIIAQVYSGLGKVVNVLKGKFEFARCANKTGSIYRVEDYFSVPENLCNTVEKLKLTIFEALVKCSSLGELLNRRPSITVFVPSNEAFEDAGIVEPDHRFSKQTGGKIKSLVVPNFLGYTPNLEDGQVLTSMNGTKIRIEIREDGIFVNGAKIVQRDIILENGVAHVIDEAFPWR</sequence>
<dbReference type="InterPro" id="IPR050904">
    <property type="entry name" value="Adhesion/Biosynth-related"/>
</dbReference>
<keyword evidence="2" id="KW-0732">Signal</keyword>
<dbReference type="SUPFAM" id="SSF82153">
    <property type="entry name" value="FAS1 domain"/>
    <property type="match status" value="1"/>
</dbReference>
<proteinExistence type="predicted"/>
<gene>
    <name evidence="4" type="ORF">B0T14DRAFT_571267</name>
</gene>
<dbReference type="PANTHER" id="PTHR10900">
    <property type="entry name" value="PERIOSTIN-RELATED"/>
    <property type="match status" value="1"/>
</dbReference>
<dbReference type="InterPro" id="IPR036378">
    <property type="entry name" value="FAS1_dom_sf"/>
</dbReference>
<evidence type="ECO:0000256" key="2">
    <source>
        <dbReference type="SAM" id="SignalP"/>
    </source>
</evidence>
<keyword evidence="5" id="KW-1185">Reference proteome</keyword>
<feature type="chain" id="PRO_5041415152" evidence="2">
    <location>
        <begin position="23"/>
        <end position="344"/>
    </location>
</feature>
<organism evidence="4 5">
    <name type="scientific">Immersiella caudata</name>
    <dbReference type="NCBI Taxonomy" id="314043"/>
    <lineage>
        <taxon>Eukaryota</taxon>
        <taxon>Fungi</taxon>
        <taxon>Dikarya</taxon>
        <taxon>Ascomycota</taxon>
        <taxon>Pezizomycotina</taxon>
        <taxon>Sordariomycetes</taxon>
        <taxon>Sordariomycetidae</taxon>
        <taxon>Sordariales</taxon>
        <taxon>Lasiosphaeriaceae</taxon>
        <taxon>Immersiella</taxon>
    </lineage>
</organism>
<dbReference type="Proteomes" id="UP001175000">
    <property type="component" value="Unassembled WGS sequence"/>
</dbReference>